<keyword evidence="4" id="KW-0479">Metal-binding</keyword>
<dbReference type="SMART" id="SM00355">
    <property type="entry name" value="ZnF_C2H2"/>
    <property type="match status" value="4"/>
</dbReference>
<dbReference type="GO" id="GO:0008270">
    <property type="term" value="F:zinc ion binding"/>
    <property type="evidence" value="ECO:0007669"/>
    <property type="project" value="UniProtKB-KW"/>
</dbReference>
<evidence type="ECO:0000256" key="8">
    <source>
        <dbReference type="ARBA" id="ARBA00034126"/>
    </source>
</evidence>
<feature type="domain" description="C2H2-type" evidence="10">
    <location>
        <begin position="75"/>
        <end position="97"/>
    </location>
</feature>
<dbReference type="InterPro" id="IPR036236">
    <property type="entry name" value="Znf_C2H2_sf"/>
</dbReference>
<dbReference type="InterPro" id="IPR003604">
    <property type="entry name" value="Matrin/U1-like-C_Znf_C2H2"/>
</dbReference>
<gene>
    <name evidence="11" type="ORF">EJ06DRAFT_528199</name>
</gene>
<dbReference type="InterPro" id="IPR013087">
    <property type="entry name" value="Znf_C2H2_type"/>
</dbReference>
<dbReference type="SMART" id="SM00451">
    <property type="entry name" value="ZnF_U1"/>
    <property type="match status" value="2"/>
</dbReference>
<organism evidence="11 12">
    <name type="scientific">Trichodelitschia bisporula</name>
    <dbReference type="NCBI Taxonomy" id="703511"/>
    <lineage>
        <taxon>Eukaryota</taxon>
        <taxon>Fungi</taxon>
        <taxon>Dikarya</taxon>
        <taxon>Ascomycota</taxon>
        <taxon>Pezizomycotina</taxon>
        <taxon>Dothideomycetes</taxon>
        <taxon>Dothideomycetes incertae sedis</taxon>
        <taxon>Phaeotrichales</taxon>
        <taxon>Phaeotrichaceae</taxon>
        <taxon>Trichodelitschia</taxon>
    </lineage>
</organism>
<accession>A0A6G1I5I8</accession>
<dbReference type="PANTHER" id="PTHR13182">
    <property type="entry name" value="ZINC FINGER PROTEIN 622"/>
    <property type="match status" value="1"/>
</dbReference>
<feature type="region of interest" description="Disordered" evidence="9">
    <location>
        <begin position="305"/>
        <end position="364"/>
    </location>
</feature>
<dbReference type="InterPro" id="IPR040025">
    <property type="entry name" value="Znf622/Rei1/Reh1"/>
</dbReference>
<name>A0A6G1I5I8_9PEZI</name>
<dbReference type="PROSITE" id="PS00028">
    <property type="entry name" value="ZINC_FINGER_C2H2_1"/>
    <property type="match status" value="2"/>
</dbReference>
<feature type="compositionally biased region" description="Basic and acidic residues" evidence="9">
    <location>
        <begin position="485"/>
        <end position="515"/>
    </location>
</feature>
<feature type="compositionally biased region" description="Acidic residues" evidence="9">
    <location>
        <begin position="305"/>
        <end position="316"/>
    </location>
</feature>
<comment type="subcellular location">
    <subcellularLocation>
        <location evidence="1">Cytoplasm</location>
    </subcellularLocation>
</comment>
<proteinExistence type="inferred from homology"/>
<dbReference type="GO" id="GO:0005737">
    <property type="term" value="C:cytoplasm"/>
    <property type="evidence" value="ECO:0007669"/>
    <property type="project" value="UniProtKB-SubCell"/>
</dbReference>
<keyword evidence="5" id="KW-0677">Repeat</keyword>
<keyword evidence="2" id="KW-0963">Cytoplasm</keyword>
<evidence type="ECO:0000256" key="9">
    <source>
        <dbReference type="SAM" id="MobiDB-lite"/>
    </source>
</evidence>
<evidence type="ECO:0000256" key="5">
    <source>
        <dbReference type="ARBA" id="ARBA00022737"/>
    </source>
</evidence>
<reference evidence="11" key="1">
    <citation type="journal article" date="2020" name="Stud. Mycol.">
        <title>101 Dothideomycetes genomes: a test case for predicting lifestyles and emergence of pathogens.</title>
        <authorList>
            <person name="Haridas S."/>
            <person name="Albert R."/>
            <person name="Binder M."/>
            <person name="Bloem J."/>
            <person name="Labutti K."/>
            <person name="Salamov A."/>
            <person name="Andreopoulos B."/>
            <person name="Baker S."/>
            <person name="Barry K."/>
            <person name="Bills G."/>
            <person name="Bluhm B."/>
            <person name="Cannon C."/>
            <person name="Castanera R."/>
            <person name="Culley D."/>
            <person name="Daum C."/>
            <person name="Ezra D."/>
            <person name="Gonzalez J."/>
            <person name="Henrissat B."/>
            <person name="Kuo A."/>
            <person name="Liang C."/>
            <person name="Lipzen A."/>
            <person name="Lutzoni F."/>
            <person name="Magnuson J."/>
            <person name="Mondo S."/>
            <person name="Nolan M."/>
            <person name="Ohm R."/>
            <person name="Pangilinan J."/>
            <person name="Park H.-J."/>
            <person name="Ramirez L."/>
            <person name="Alfaro M."/>
            <person name="Sun H."/>
            <person name="Tritt A."/>
            <person name="Yoshinaga Y."/>
            <person name="Zwiers L.-H."/>
            <person name="Turgeon B."/>
            <person name="Goodwin S."/>
            <person name="Spatafora J."/>
            <person name="Crous P."/>
            <person name="Grigoriev I."/>
        </authorList>
    </citation>
    <scope>NUCLEOTIDE SEQUENCE</scope>
    <source>
        <strain evidence="11">CBS 262.69</strain>
    </source>
</reference>
<dbReference type="GO" id="GO:0003676">
    <property type="term" value="F:nucleic acid binding"/>
    <property type="evidence" value="ECO:0007669"/>
    <property type="project" value="InterPro"/>
</dbReference>
<dbReference type="OrthoDB" id="19329at2759"/>
<dbReference type="PANTHER" id="PTHR13182:SF8">
    <property type="entry name" value="CYTOPLASMIC 60S SUBUNIT BIOGENESIS FACTOR ZNF622"/>
    <property type="match status" value="1"/>
</dbReference>
<keyword evidence="6" id="KW-0863">Zinc-finger</keyword>
<dbReference type="AlphaFoldDB" id="A0A6G1I5I8"/>
<feature type="compositionally biased region" description="Basic and acidic residues" evidence="9">
    <location>
        <begin position="459"/>
        <end position="468"/>
    </location>
</feature>
<evidence type="ECO:0000256" key="2">
    <source>
        <dbReference type="ARBA" id="ARBA00022490"/>
    </source>
</evidence>
<evidence type="ECO:0000256" key="3">
    <source>
        <dbReference type="ARBA" id="ARBA00022517"/>
    </source>
</evidence>
<feature type="region of interest" description="Disordered" evidence="9">
    <location>
        <begin position="152"/>
        <end position="195"/>
    </location>
</feature>
<dbReference type="InterPro" id="IPR041661">
    <property type="entry name" value="ZN622/Rei1/Reh1_Znf-C2H2"/>
</dbReference>
<dbReference type="Pfam" id="PF12756">
    <property type="entry name" value="zf-C2H2_2"/>
    <property type="match status" value="1"/>
</dbReference>
<dbReference type="Gene3D" id="3.30.160.60">
    <property type="entry name" value="Classic Zinc Finger"/>
    <property type="match status" value="1"/>
</dbReference>
<evidence type="ECO:0000256" key="4">
    <source>
        <dbReference type="ARBA" id="ARBA00022723"/>
    </source>
</evidence>
<protein>
    <recommendedName>
        <fullName evidence="10">C2H2-type domain-containing protein</fullName>
    </recommendedName>
</protein>
<evidence type="ECO:0000256" key="7">
    <source>
        <dbReference type="ARBA" id="ARBA00022833"/>
    </source>
</evidence>
<feature type="domain" description="C2H2-type" evidence="10">
    <location>
        <begin position="10"/>
        <end position="32"/>
    </location>
</feature>
<evidence type="ECO:0000313" key="11">
    <source>
        <dbReference type="EMBL" id="KAF2403255.1"/>
    </source>
</evidence>
<feature type="region of interest" description="Disordered" evidence="9">
    <location>
        <begin position="376"/>
        <end position="402"/>
    </location>
</feature>
<keyword evidence="12" id="KW-1185">Reference proteome</keyword>
<dbReference type="GO" id="GO:0030687">
    <property type="term" value="C:preribosome, large subunit precursor"/>
    <property type="evidence" value="ECO:0007669"/>
    <property type="project" value="TreeGrafter"/>
</dbReference>
<evidence type="ECO:0000313" key="12">
    <source>
        <dbReference type="Proteomes" id="UP000799640"/>
    </source>
</evidence>
<dbReference type="Pfam" id="PF12874">
    <property type="entry name" value="zf-met"/>
    <property type="match status" value="1"/>
</dbReference>
<feature type="compositionally biased region" description="Basic residues" evidence="9">
    <location>
        <begin position="377"/>
        <end position="389"/>
    </location>
</feature>
<dbReference type="GO" id="GO:0042273">
    <property type="term" value="P:ribosomal large subunit biogenesis"/>
    <property type="evidence" value="ECO:0007669"/>
    <property type="project" value="TreeGrafter"/>
</dbReference>
<dbReference type="Proteomes" id="UP000799640">
    <property type="component" value="Unassembled WGS sequence"/>
</dbReference>
<keyword evidence="3" id="KW-0690">Ribosome biogenesis</keyword>
<evidence type="ECO:0000256" key="6">
    <source>
        <dbReference type="ARBA" id="ARBA00022771"/>
    </source>
</evidence>
<dbReference type="SUPFAM" id="SSF57667">
    <property type="entry name" value="beta-beta-alpha zinc fingers"/>
    <property type="match status" value="3"/>
</dbReference>
<evidence type="ECO:0000259" key="10">
    <source>
        <dbReference type="PROSITE" id="PS00028"/>
    </source>
</evidence>
<sequence>MAPDAHPFTCNTCQVAFRSSELQRTHMQSDWHRYNLKRRVASLPPLSSEVFADKVLASKANAAATAVRAAYEKTCDACQKKFYSENTYINHQASQKHRLNVMRTGEKARKDNDATSVISSTFSLGEPLDKTPVGATIGEEEEEEFSQIAKNLKDTTLENAPEPVSRRPTRPHHSAADDRAPHPLSRASTETAQTPPVMRDPLLECLFCTVSSPSLAENLDHMQKVHGMFIPEREFLVDAEGLITYLSSKVNEEYQCLYCNRLKWSESGIKTHMRDLSHCKIAFDSQKEQLEIGEYYDFRSTYSDDDYETEEDEDEAPSVGAKLGAKRVPKVEDGSSGQEGEDAGWETSSTVSDVPTEELGPVYCDGDRERLRDRLKTHPHHSHGQHRRHQSVDGYHSHAHPTPHAVYHDEFELHLPTGRVAGHRSLNRYFRQNLHNYPTPDERAQLALTEGDEESDEEPAPRGHDRGRQLVSRAEGGLGMVSVSEAKKREVRAVEKRSKKQQDRAQAKQQWRTDLKGNSQKHYRVSTTVILLESVANDVRTICSSELVALAMCGLCWMRSV</sequence>
<feature type="region of interest" description="Disordered" evidence="9">
    <location>
        <begin position="447"/>
        <end position="515"/>
    </location>
</feature>
<dbReference type="EMBL" id="ML996690">
    <property type="protein sequence ID" value="KAF2403255.1"/>
    <property type="molecule type" value="Genomic_DNA"/>
</dbReference>
<keyword evidence="7" id="KW-0862">Zinc</keyword>
<comment type="similarity">
    <text evidence="8">Belongs to the REI1 family.</text>
</comment>
<evidence type="ECO:0000256" key="1">
    <source>
        <dbReference type="ARBA" id="ARBA00004496"/>
    </source>
</evidence>